<evidence type="ECO:0000256" key="7">
    <source>
        <dbReference type="SAM" id="SignalP"/>
    </source>
</evidence>
<feature type="chain" id="PRO_5044262459" description="Tetraspanin" evidence="7">
    <location>
        <begin position="17"/>
        <end position="247"/>
    </location>
</feature>
<feature type="transmembrane region" description="Helical" evidence="6">
    <location>
        <begin position="145"/>
        <end position="170"/>
    </location>
</feature>
<feature type="transmembrane region" description="Helical" evidence="6">
    <location>
        <begin position="41"/>
        <end position="61"/>
    </location>
</feature>
<evidence type="ECO:0008006" key="10">
    <source>
        <dbReference type="Google" id="ProtNLM"/>
    </source>
</evidence>
<dbReference type="InterPro" id="IPR008952">
    <property type="entry name" value="Tetraspanin_EC2_sf"/>
</dbReference>
<reference evidence="8" key="4">
    <citation type="submission" date="2025-09" db="UniProtKB">
        <authorList>
            <consortium name="Ensembl"/>
        </authorList>
    </citation>
    <scope>IDENTIFICATION</scope>
</reference>
<evidence type="ECO:0000256" key="4">
    <source>
        <dbReference type="ARBA" id="ARBA00023136"/>
    </source>
</evidence>
<dbReference type="GeneTree" id="ENSGT00940000167105"/>
<evidence type="ECO:0000256" key="6">
    <source>
        <dbReference type="SAM" id="Phobius"/>
    </source>
</evidence>
<reference evidence="8" key="3">
    <citation type="submission" date="2025-08" db="UniProtKB">
        <authorList>
            <consortium name="Ensembl"/>
        </authorList>
    </citation>
    <scope>IDENTIFICATION</scope>
</reference>
<feature type="signal peptide" evidence="7">
    <location>
        <begin position="1"/>
        <end position="16"/>
    </location>
</feature>
<dbReference type="Bgee" id="ENSELUG00000010056">
    <property type="expression patterns" value="Expressed in liver and 13 other cell types or tissues"/>
</dbReference>
<evidence type="ECO:0000256" key="2">
    <source>
        <dbReference type="ARBA" id="ARBA00022692"/>
    </source>
</evidence>
<evidence type="ECO:0000313" key="9">
    <source>
        <dbReference type="Proteomes" id="UP000265140"/>
    </source>
</evidence>
<keyword evidence="7" id="KW-0732">Signal</keyword>
<comment type="subcellular location">
    <subcellularLocation>
        <location evidence="1">Membrane</location>
        <topology evidence="1">Multi-pass membrane protein</topology>
    </subcellularLocation>
</comment>
<keyword evidence="9" id="KW-1185">Reference proteome</keyword>
<reference evidence="8" key="2">
    <citation type="submission" date="2020-02" db="EMBL/GenBank/DDBJ databases">
        <title>Esox lucius (northern pike) genome, fEsoLuc1, primary haplotype.</title>
        <authorList>
            <person name="Myers G."/>
            <person name="Karagic N."/>
            <person name="Meyer A."/>
            <person name="Pippel M."/>
            <person name="Reichard M."/>
            <person name="Winkler S."/>
            <person name="Tracey A."/>
            <person name="Sims Y."/>
            <person name="Howe K."/>
            <person name="Rhie A."/>
            <person name="Formenti G."/>
            <person name="Durbin R."/>
            <person name="Fedrigo O."/>
            <person name="Jarvis E.D."/>
        </authorList>
    </citation>
    <scope>NUCLEOTIDE SEQUENCE [LARGE SCALE GENOMIC DNA]</scope>
</reference>
<keyword evidence="3 6" id="KW-1133">Transmembrane helix</keyword>
<dbReference type="GO" id="GO:0016020">
    <property type="term" value="C:membrane"/>
    <property type="evidence" value="ECO:0007669"/>
    <property type="project" value="UniProtKB-SubCell"/>
</dbReference>
<feature type="region of interest" description="Disordered" evidence="5">
    <location>
        <begin position="181"/>
        <end position="201"/>
    </location>
</feature>
<keyword evidence="4 6" id="KW-0472">Membrane</keyword>
<sequence length="247" mass="27586">MCVCVFVCVFVRVCVCVCVCVCVHACVCIRTCVCVDDVRIVAGGLFIIGLVVVGVTILGCIGTQLENRCFLLLGKCCGLTGPNDWQTNLLVTNSNLSEVYPCSCFNTTACPFISGYSKLFGNGNETHFYPEGCQVKITSWLEANILTIMGMDMGLLFIQILQFVVSVYLYQTAGRKDQIRNESPLIHSEDRGDPNTNNPDYQNLNDAYYETNQAYGNTNLAYPEQILALHRYLEMFRTNHLLYMLVN</sequence>
<dbReference type="Pfam" id="PF00335">
    <property type="entry name" value="Tetraspanin"/>
    <property type="match status" value="1"/>
</dbReference>
<dbReference type="InterPro" id="IPR018499">
    <property type="entry name" value="Tetraspanin/Peripherin"/>
</dbReference>
<keyword evidence="2 6" id="KW-0812">Transmembrane</keyword>
<name>A0A3P8Y1G3_ESOLU</name>
<dbReference type="Proteomes" id="UP000265140">
    <property type="component" value="Chromosome 18"/>
</dbReference>
<reference evidence="9" key="1">
    <citation type="journal article" date="2014" name="PLoS ONE">
        <title>The genome and linkage map of the northern pike (Esox lucius): conserved synteny revealed between the salmonid sister group and the Neoteleostei.</title>
        <authorList>
            <person name="Rondeau E.B."/>
            <person name="Minkley D.R."/>
            <person name="Leong J.S."/>
            <person name="Messmer A.M."/>
            <person name="Jantzen J.R."/>
            <person name="von Schalburg K.R."/>
            <person name="Lemon C."/>
            <person name="Bird N.H."/>
            <person name="Koop B.F."/>
        </authorList>
    </citation>
    <scope>NUCLEOTIDE SEQUENCE</scope>
</reference>
<protein>
    <recommendedName>
        <fullName evidence="10">Tetraspanin</fullName>
    </recommendedName>
</protein>
<evidence type="ECO:0000256" key="3">
    <source>
        <dbReference type="ARBA" id="ARBA00022989"/>
    </source>
</evidence>
<dbReference type="SUPFAM" id="SSF48652">
    <property type="entry name" value="Tetraspanin"/>
    <property type="match status" value="1"/>
</dbReference>
<evidence type="ECO:0000256" key="5">
    <source>
        <dbReference type="SAM" id="MobiDB-lite"/>
    </source>
</evidence>
<accession>A0A3P8Y1G3</accession>
<evidence type="ECO:0000256" key="1">
    <source>
        <dbReference type="ARBA" id="ARBA00004141"/>
    </source>
</evidence>
<organism evidence="8 9">
    <name type="scientific">Esox lucius</name>
    <name type="common">Northern pike</name>
    <dbReference type="NCBI Taxonomy" id="8010"/>
    <lineage>
        <taxon>Eukaryota</taxon>
        <taxon>Metazoa</taxon>
        <taxon>Chordata</taxon>
        <taxon>Craniata</taxon>
        <taxon>Vertebrata</taxon>
        <taxon>Euteleostomi</taxon>
        <taxon>Actinopterygii</taxon>
        <taxon>Neopterygii</taxon>
        <taxon>Teleostei</taxon>
        <taxon>Protacanthopterygii</taxon>
        <taxon>Esociformes</taxon>
        <taxon>Esocidae</taxon>
        <taxon>Esox</taxon>
    </lineage>
</organism>
<dbReference type="Ensembl" id="ENSELUT00000003769.3">
    <property type="protein sequence ID" value="ENSELUP00000009489.3"/>
    <property type="gene ID" value="ENSELUG00000042864.1"/>
</dbReference>
<dbReference type="AlphaFoldDB" id="A0A3P8Y1G3"/>
<proteinExistence type="predicted"/>
<evidence type="ECO:0000313" key="8">
    <source>
        <dbReference type="Ensembl" id="ENSELUP00000009489.3"/>
    </source>
</evidence>